<evidence type="ECO:0000256" key="4">
    <source>
        <dbReference type="SAM" id="MobiDB-lite"/>
    </source>
</evidence>
<dbReference type="CDD" id="cd12148">
    <property type="entry name" value="fungal_TF_MHR"/>
    <property type="match status" value="1"/>
</dbReference>
<dbReference type="GeneID" id="31003907"/>
<evidence type="ECO:0000313" key="6">
    <source>
        <dbReference type="EMBL" id="OKL60369.1"/>
    </source>
</evidence>
<dbReference type="STRING" id="1441469.A0A1Q5Q8L7"/>
<dbReference type="Proteomes" id="UP000214365">
    <property type="component" value="Unassembled WGS sequence"/>
</dbReference>
<dbReference type="PANTHER" id="PTHR47840">
    <property type="entry name" value="ZN(II)2CYS6 TRANSCRIPTION FACTOR (EUROFUNG)-RELATED"/>
    <property type="match status" value="1"/>
</dbReference>
<feature type="domain" description="NmrA-like" evidence="5">
    <location>
        <begin position="3"/>
        <end position="160"/>
    </location>
</feature>
<dbReference type="Gene3D" id="3.40.50.720">
    <property type="entry name" value="NAD(P)-binding Rossmann-like Domain"/>
    <property type="match status" value="1"/>
</dbReference>
<dbReference type="AlphaFoldDB" id="A0A1Q5Q8L7"/>
<dbReference type="Pfam" id="PF05368">
    <property type="entry name" value="NmrA"/>
    <property type="match status" value="1"/>
</dbReference>
<evidence type="ECO:0000259" key="5">
    <source>
        <dbReference type="Pfam" id="PF05368"/>
    </source>
</evidence>
<evidence type="ECO:0000256" key="3">
    <source>
        <dbReference type="ARBA" id="ARBA00023242"/>
    </source>
</evidence>
<comment type="caution">
    <text evidence="6">The sequence shown here is derived from an EMBL/GenBank/DDBJ whole genome shotgun (WGS) entry which is preliminary data.</text>
</comment>
<reference evidence="6 7" key="1">
    <citation type="submission" date="2015-06" db="EMBL/GenBank/DDBJ databases">
        <title>Talaromyces atroroseus IBT 11181 draft genome.</title>
        <authorList>
            <person name="Rasmussen K.B."/>
            <person name="Rasmussen S."/>
            <person name="Petersen B."/>
            <person name="Sicheritz-Ponten T."/>
            <person name="Mortensen U.H."/>
            <person name="Thrane U."/>
        </authorList>
    </citation>
    <scope>NUCLEOTIDE SEQUENCE [LARGE SCALE GENOMIC DNA]</scope>
    <source>
        <strain evidence="6 7">IBT 11181</strain>
    </source>
</reference>
<organism evidence="6 7">
    <name type="scientific">Talaromyces atroroseus</name>
    <dbReference type="NCBI Taxonomy" id="1441469"/>
    <lineage>
        <taxon>Eukaryota</taxon>
        <taxon>Fungi</taxon>
        <taxon>Dikarya</taxon>
        <taxon>Ascomycota</taxon>
        <taxon>Pezizomycotina</taxon>
        <taxon>Eurotiomycetes</taxon>
        <taxon>Eurotiomycetidae</taxon>
        <taxon>Eurotiales</taxon>
        <taxon>Trichocomaceae</taxon>
        <taxon>Talaromyces</taxon>
        <taxon>Talaromyces sect. Trachyspermi</taxon>
    </lineage>
</organism>
<gene>
    <name evidence="6" type="ORF">UA08_04152</name>
</gene>
<keyword evidence="7" id="KW-1185">Reference proteome</keyword>
<evidence type="ECO:0000256" key="2">
    <source>
        <dbReference type="ARBA" id="ARBA00023163"/>
    </source>
</evidence>
<dbReference type="SUPFAM" id="SSF51735">
    <property type="entry name" value="NAD(P)-binding Rossmann-fold domains"/>
    <property type="match status" value="1"/>
</dbReference>
<keyword evidence="1" id="KW-0805">Transcription regulation</keyword>
<protein>
    <recommendedName>
        <fullName evidence="5">NmrA-like domain-containing protein</fullName>
    </recommendedName>
</protein>
<name>A0A1Q5Q8L7_TALAT</name>
<dbReference type="EMBL" id="LFMY01000005">
    <property type="protein sequence ID" value="OKL60369.1"/>
    <property type="molecule type" value="Genomic_DNA"/>
</dbReference>
<keyword evidence="3" id="KW-0539">Nucleus</keyword>
<dbReference type="RefSeq" id="XP_020120490.1">
    <property type="nucleotide sequence ID" value="XM_020266444.1"/>
</dbReference>
<accession>A0A1Q5Q8L7</accession>
<proteinExistence type="predicted"/>
<feature type="region of interest" description="Disordered" evidence="4">
    <location>
        <begin position="940"/>
        <end position="985"/>
    </location>
</feature>
<keyword evidence="2" id="KW-0804">Transcription</keyword>
<dbReference type="InterPro" id="IPR008030">
    <property type="entry name" value="NmrA-like"/>
</dbReference>
<feature type="region of interest" description="Disordered" evidence="4">
    <location>
        <begin position="312"/>
        <end position="346"/>
    </location>
</feature>
<evidence type="ECO:0000256" key="1">
    <source>
        <dbReference type="ARBA" id="ARBA00023015"/>
    </source>
</evidence>
<dbReference type="PANTHER" id="PTHR47840:SF1">
    <property type="entry name" value="ZN(II)2CYS6 TRANSCRIPTION FACTOR (EUROFUNG)"/>
    <property type="match status" value="1"/>
</dbReference>
<evidence type="ECO:0000313" key="7">
    <source>
        <dbReference type="Proteomes" id="UP000214365"/>
    </source>
</evidence>
<dbReference type="InterPro" id="IPR036291">
    <property type="entry name" value="NAD(P)-bd_dom_sf"/>
</dbReference>
<feature type="compositionally biased region" description="Polar residues" evidence="4">
    <location>
        <begin position="948"/>
        <end position="985"/>
    </location>
</feature>
<dbReference type="OrthoDB" id="10000533at2759"/>
<sequence length="1031" mass="113452">MVKVAFAGGSGSVAQEIIHVLVAEKKHDILILTRKDIPAEKATGPISWAKTDYTDPKQLTQVLQGVHTVLSFIATQDDPKGTVQKNLIDASVQAGVKRFAPSEWASAGLDHLSWYAYKAEARKYLAELNKDKKVLEYSLFQPGMFLNYFTHPYQSSKHIHVMESFLSFGNRRIIKLEGGDDDIVSVTTVQDLANVVARAIGFEGEWPVIGGIQGTKISVGQLIALGEKVRGGTPFDVQTLKKQDLETGEWKTTWVPLIDHPSIPADQVEFFSRVIVASMLLATHAQVYHTSDEWNRLLPDYKFTQAEEFLNTSSRQSGEKSAKGLRAAGSANGASQEHPDRPLPVPALSAGSNQAIEARLGRVEELIEQLVNNAGIAHGLLSSPAECLSDVADDRDTAPRLNTVSPTRNLTTSAHVTQRNAGKYDELSRDLISVWPSQNDLDIICALPVGLSAHLFCRICTPYSSSMERNPPSPREMLQLPPPGSHPVLVARKLLVLGVFLQGIFPSSIQALGHQGASYRELMARVVDKAITRVTTNDELIGSVEGIECIIMEALYQNYTGNLHRAWMAVRRATAVAQMMALHRGLKSPSLKILDPESLAAFNPDQICFRLAEMDRYLSLMLGLPQASLEVAFANSKALEECRPMERMQRIHCVIAGRILQRNEADVHDLATTHDIDKLLQEAAAEMPPQWWLTPSFGSGNNRDGAESSFGDTIRLMDQFTHYHLLMRLHLPYVLRSSSDHRSEYEAHSKITAVNVSREMLSRYIVFRTSNPAHYYCRGADFLAFFATTVICLVHIDSRNRSQRSAQNSTPGTAFFNFLTHSRATDRGMMERGLEIIESMARGGTDAIASKLSRLIHHLLSIETNAANGAIYSTSTLKGNQEGELECNGNLTNGGQALHVYIPYFGTINFERGAISKAASSTAPVQPDLAASVTDILRPDQAGGQASWGPSNSKAMSFQRPSPQLQQHQLSTNEAQGSNSSNTQLPYPMEVSGAEEDWSLQGVDVALFDSLFRGMEIPDGADQETWAQWTA</sequence>